<dbReference type="EMBL" id="AJWY01007920">
    <property type="protein sequence ID" value="EKC62648.1"/>
    <property type="molecule type" value="Genomic_DNA"/>
</dbReference>
<gene>
    <name evidence="1" type="ORF">LEA_11735</name>
</gene>
<comment type="caution">
    <text evidence="1">The sequence shown here is derived from an EMBL/GenBank/DDBJ whole genome shotgun (WGS) entry which is preliminary data.</text>
</comment>
<evidence type="ECO:0000313" key="1">
    <source>
        <dbReference type="EMBL" id="EKC62648.1"/>
    </source>
</evidence>
<reference evidence="1" key="1">
    <citation type="journal article" date="2013" name="Environ. Microbiol.">
        <title>Microbiota from the distal guts of lean and obese adolescents exhibit partial functional redundancy besides clear differences in community structure.</title>
        <authorList>
            <person name="Ferrer M."/>
            <person name="Ruiz A."/>
            <person name="Lanza F."/>
            <person name="Haange S.B."/>
            <person name="Oberbach A."/>
            <person name="Till H."/>
            <person name="Bargiela R."/>
            <person name="Campoy C."/>
            <person name="Segura M.T."/>
            <person name="Richter M."/>
            <person name="von Bergen M."/>
            <person name="Seifert J."/>
            <person name="Suarez A."/>
        </authorList>
    </citation>
    <scope>NUCLEOTIDE SEQUENCE</scope>
</reference>
<sequence length="37" mass="4303">MLLTDKIMMYFEKQSDDAVLVMLKVDSITEDCTLFSK</sequence>
<accession>K1SYC9</accession>
<protein>
    <submittedName>
        <fullName evidence="1">Uncharacterized protein</fullName>
    </submittedName>
</protein>
<feature type="non-terminal residue" evidence="1">
    <location>
        <position position="37"/>
    </location>
</feature>
<dbReference type="AlphaFoldDB" id="K1SYC9"/>
<organism evidence="1">
    <name type="scientific">human gut metagenome</name>
    <dbReference type="NCBI Taxonomy" id="408170"/>
    <lineage>
        <taxon>unclassified sequences</taxon>
        <taxon>metagenomes</taxon>
        <taxon>organismal metagenomes</taxon>
    </lineage>
</organism>
<name>K1SYC9_9ZZZZ</name>
<proteinExistence type="predicted"/>